<evidence type="ECO:0000256" key="7">
    <source>
        <dbReference type="ARBA" id="ARBA00022842"/>
    </source>
</evidence>
<dbReference type="EMBL" id="JANJOU010000015">
    <property type="protein sequence ID" value="MCR0983701.1"/>
    <property type="molecule type" value="Genomic_DNA"/>
</dbReference>
<dbReference type="InterPro" id="IPR050725">
    <property type="entry name" value="CysQ/Inositol_MonoPase"/>
</dbReference>
<comment type="caution">
    <text evidence="10">The sequence shown here is derived from an EMBL/GenBank/DDBJ whole genome shotgun (WGS) entry which is preliminary data.</text>
</comment>
<keyword evidence="6 9" id="KW-0378">Hydrolase</keyword>
<protein>
    <recommendedName>
        <fullName evidence="9">3'(2'),5'-bisphosphate nucleotidase CysQ</fullName>
        <ecNumber evidence="9">3.1.3.7</ecNumber>
    </recommendedName>
    <alternativeName>
        <fullName evidence="9">3'(2'),5-bisphosphonucleoside 3'(2')-phosphohydrolase</fullName>
    </alternativeName>
    <alternativeName>
        <fullName evidence="9">3'-phosphoadenosine 5'-phosphate phosphatase</fullName>
        <shortName evidence="9">PAP phosphatase</shortName>
    </alternativeName>
</protein>
<gene>
    <name evidence="9 10" type="primary">cysQ</name>
    <name evidence="10" type="ORF">NRP21_16730</name>
</gene>
<keyword evidence="11" id="KW-1185">Reference proteome</keyword>
<evidence type="ECO:0000256" key="1">
    <source>
        <dbReference type="ARBA" id="ARBA00001625"/>
    </source>
</evidence>
<dbReference type="RefSeq" id="WP_257717367.1">
    <property type="nucleotide sequence ID" value="NZ_JANJOU010000015.1"/>
</dbReference>
<dbReference type="InterPro" id="IPR006240">
    <property type="entry name" value="CysQ"/>
</dbReference>
<evidence type="ECO:0000256" key="4">
    <source>
        <dbReference type="ARBA" id="ARBA00022519"/>
    </source>
</evidence>
<dbReference type="PANTHER" id="PTHR43028">
    <property type="entry name" value="3'(2'),5'-BISPHOSPHATE NUCLEOTIDASE 1"/>
    <property type="match status" value="1"/>
</dbReference>
<dbReference type="EC" id="3.1.3.7" evidence="9"/>
<proteinExistence type="inferred from homology"/>
<evidence type="ECO:0000256" key="6">
    <source>
        <dbReference type="ARBA" id="ARBA00022801"/>
    </source>
</evidence>
<feature type="binding site" evidence="9">
    <location>
        <position position="72"/>
    </location>
    <ligand>
        <name>substrate</name>
    </ligand>
</feature>
<dbReference type="PROSITE" id="PS00630">
    <property type="entry name" value="IMP_2"/>
    <property type="match status" value="1"/>
</dbReference>
<feature type="binding site" evidence="9">
    <location>
        <position position="218"/>
    </location>
    <ligand>
        <name>substrate</name>
    </ligand>
</feature>
<evidence type="ECO:0000256" key="2">
    <source>
        <dbReference type="ARBA" id="ARBA00005289"/>
    </source>
</evidence>
<comment type="subcellular location">
    <subcellularLocation>
        <location evidence="9">Cell inner membrane</location>
        <topology evidence="9">Peripheral membrane protein</topology>
        <orientation evidence="9">Cytoplasmic side</orientation>
    </subcellularLocation>
</comment>
<dbReference type="InterPro" id="IPR020550">
    <property type="entry name" value="Inositol_monophosphatase_CS"/>
</dbReference>
<dbReference type="Pfam" id="PF00459">
    <property type="entry name" value="Inositol_P"/>
    <property type="match status" value="1"/>
</dbReference>
<keyword evidence="7 9" id="KW-0460">Magnesium</keyword>
<evidence type="ECO:0000313" key="11">
    <source>
        <dbReference type="Proteomes" id="UP001524642"/>
    </source>
</evidence>
<sequence>MPSAVTLDLAELAAAVRPIAERAGQAAMCFYGDAAATLKTDGSPVTAADGAAEDVILPALRALTPDIPVVSEEEASKGLSPEVTGPRFWLVDPLDGTREFISANGEFTVNIALVEDGVPVLGVVVVPARGETYLGAGPGTALLADAGGERPIAARPVPEDGLTVVGSRSHGDAAAMEAFLNGRKVAAFRPAGSSLKLCLIARGEADLYPRLGTTMEWDIAAGDAVLRAAGGRVETLDGGPFAYGKPGYRNPHFVASGR</sequence>
<dbReference type="InterPro" id="IPR000760">
    <property type="entry name" value="Inositol_monophosphatase-like"/>
</dbReference>
<comment type="function">
    <text evidence="9">Converts adenosine-3',5'-bisphosphate (PAP) to AMP.</text>
</comment>
<evidence type="ECO:0000256" key="9">
    <source>
        <dbReference type="HAMAP-Rule" id="MF_02095"/>
    </source>
</evidence>
<keyword evidence="4 9" id="KW-0997">Cell inner membrane</keyword>
<evidence type="ECO:0000256" key="8">
    <source>
        <dbReference type="ARBA" id="ARBA00023136"/>
    </source>
</evidence>
<dbReference type="Proteomes" id="UP001524642">
    <property type="component" value="Unassembled WGS sequence"/>
</dbReference>
<dbReference type="CDD" id="cd01638">
    <property type="entry name" value="CysQ"/>
    <property type="match status" value="1"/>
</dbReference>
<dbReference type="PANTHER" id="PTHR43028:SF5">
    <property type="entry name" value="3'(2'),5'-BISPHOSPHATE NUCLEOTIDASE 1"/>
    <property type="match status" value="1"/>
</dbReference>
<feature type="binding site" evidence="9">
    <location>
        <position position="218"/>
    </location>
    <ligand>
        <name>Mg(2+)</name>
        <dbReference type="ChEBI" id="CHEBI:18420"/>
        <label>2</label>
    </ligand>
</feature>
<keyword evidence="8 9" id="KW-0472">Membrane</keyword>
<feature type="binding site" evidence="9">
    <location>
        <position position="92"/>
    </location>
    <ligand>
        <name>Mg(2+)</name>
        <dbReference type="ChEBI" id="CHEBI:18420"/>
        <label>2</label>
    </ligand>
</feature>
<dbReference type="NCBIfam" id="TIGR01331">
    <property type="entry name" value="bisphos_cysQ"/>
    <property type="match status" value="1"/>
</dbReference>
<keyword evidence="3 9" id="KW-1003">Cell membrane</keyword>
<dbReference type="PRINTS" id="PR00377">
    <property type="entry name" value="IMPHPHTASES"/>
</dbReference>
<dbReference type="Gene3D" id="3.30.540.10">
    <property type="entry name" value="Fructose-1,6-Bisphosphatase, subunit A, domain 1"/>
    <property type="match status" value="1"/>
</dbReference>
<name>A0ABT1X7H2_9PROT</name>
<feature type="binding site" evidence="9">
    <location>
        <position position="72"/>
    </location>
    <ligand>
        <name>Mg(2+)</name>
        <dbReference type="ChEBI" id="CHEBI:18420"/>
        <label>1</label>
    </ligand>
</feature>
<dbReference type="HAMAP" id="MF_02095">
    <property type="entry name" value="CysQ"/>
    <property type="match status" value="1"/>
</dbReference>
<evidence type="ECO:0000313" key="10">
    <source>
        <dbReference type="EMBL" id="MCR0983701.1"/>
    </source>
</evidence>
<evidence type="ECO:0000256" key="3">
    <source>
        <dbReference type="ARBA" id="ARBA00022475"/>
    </source>
</evidence>
<reference evidence="10 11" key="1">
    <citation type="submission" date="2022-06" db="EMBL/GenBank/DDBJ databases">
        <title>Roseomonas CN29.</title>
        <authorList>
            <person name="Cheng Y."/>
            <person name="He X."/>
        </authorList>
    </citation>
    <scope>NUCLEOTIDE SEQUENCE [LARGE SCALE GENOMIC DNA]</scope>
    <source>
        <strain evidence="10 11">CN29</strain>
    </source>
</reference>
<accession>A0ABT1X7H2</accession>
<dbReference type="GO" id="GO:0008441">
    <property type="term" value="F:3'(2'),5'-bisphosphate nucleotidase activity"/>
    <property type="evidence" value="ECO:0007669"/>
    <property type="project" value="UniProtKB-EC"/>
</dbReference>
<dbReference type="SUPFAM" id="SSF56655">
    <property type="entry name" value="Carbohydrate phosphatase"/>
    <property type="match status" value="1"/>
</dbReference>
<feature type="binding site" evidence="9">
    <location>
        <position position="95"/>
    </location>
    <ligand>
        <name>Mg(2+)</name>
        <dbReference type="ChEBI" id="CHEBI:18420"/>
        <label>2</label>
    </ligand>
</feature>
<dbReference type="Gene3D" id="3.40.190.80">
    <property type="match status" value="1"/>
</dbReference>
<evidence type="ECO:0000256" key="5">
    <source>
        <dbReference type="ARBA" id="ARBA00022723"/>
    </source>
</evidence>
<dbReference type="PROSITE" id="PS00629">
    <property type="entry name" value="IMP_1"/>
    <property type="match status" value="1"/>
</dbReference>
<organism evidence="10 11">
    <name type="scientific">Roseomonas populi</name>
    <dbReference type="NCBI Taxonomy" id="3121582"/>
    <lineage>
        <taxon>Bacteria</taxon>
        <taxon>Pseudomonadati</taxon>
        <taxon>Pseudomonadota</taxon>
        <taxon>Alphaproteobacteria</taxon>
        <taxon>Acetobacterales</taxon>
        <taxon>Roseomonadaceae</taxon>
        <taxon>Roseomonas</taxon>
    </lineage>
</organism>
<comment type="catalytic activity">
    <reaction evidence="1 9">
        <text>adenosine 3',5'-bisphosphate + H2O = AMP + phosphate</text>
        <dbReference type="Rhea" id="RHEA:10040"/>
        <dbReference type="ChEBI" id="CHEBI:15377"/>
        <dbReference type="ChEBI" id="CHEBI:43474"/>
        <dbReference type="ChEBI" id="CHEBI:58343"/>
        <dbReference type="ChEBI" id="CHEBI:456215"/>
        <dbReference type="EC" id="3.1.3.7"/>
    </reaction>
</comment>
<comment type="cofactor">
    <cofactor evidence="9">
        <name>Mg(2+)</name>
        <dbReference type="ChEBI" id="CHEBI:18420"/>
    </cofactor>
</comment>
<feature type="binding site" evidence="9">
    <location>
        <position position="94"/>
    </location>
    <ligand>
        <name>Mg(2+)</name>
        <dbReference type="ChEBI" id="CHEBI:18420"/>
        <label>1</label>
    </ligand>
</feature>
<feature type="binding site" evidence="9">
    <location>
        <position position="92"/>
    </location>
    <ligand>
        <name>Mg(2+)</name>
        <dbReference type="ChEBI" id="CHEBI:18420"/>
        <label>1</label>
    </ligand>
</feature>
<feature type="binding site" evidence="9">
    <location>
        <begin position="94"/>
        <end position="97"/>
    </location>
    <ligand>
        <name>substrate</name>
    </ligand>
</feature>
<comment type="similarity">
    <text evidence="2 9">Belongs to the inositol monophosphatase superfamily. CysQ family.</text>
</comment>
<keyword evidence="5 9" id="KW-0479">Metal-binding</keyword>
<dbReference type="InterPro" id="IPR020583">
    <property type="entry name" value="Inositol_monoP_metal-BS"/>
</dbReference>